<proteinExistence type="predicted"/>
<organism evidence="1">
    <name type="scientific">Anguilla anguilla</name>
    <name type="common">European freshwater eel</name>
    <name type="synonym">Muraena anguilla</name>
    <dbReference type="NCBI Taxonomy" id="7936"/>
    <lineage>
        <taxon>Eukaryota</taxon>
        <taxon>Metazoa</taxon>
        <taxon>Chordata</taxon>
        <taxon>Craniata</taxon>
        <taxon>Vertebrata</taxon>
        <taxon>Euteleostomi</taxon>
        <taxon>Actinopterygii</taxon>
        <taxon>Neopterygii</taxon>
        <taxon>Teleostei</taxon>
        <taxon>Anguilliformes</taxon>
        <taxon>Anguillidae</taxon>
        <taxon>Anguilla</taxon>
    </lineage>
</organism>
<name>A0A0E9QX68_ANGAN</name>
<dbReference type="EMBL" id="GBXM01087510">
    <property type="protein sequence ID" value="JAH21067.1"/>
    <property type="molecule type" value="Transcribed_RNA"/>
</dbReference>
<reference evidence="1" key="2">
    <citation type="journal article" date="2015" name="Fish Shellfish Immunol.">
        <title>Early steps in the European eel (Anguilla anguilla)-Vibrio vulnificus interaction in the gills: Role of the RtxA13 toxin.</title>
        <authorList>
            <person name="Callol A."/>
            <person name="Pajuelo D."/>
            <person name="Ebbesson L."/>
            <person name="Teles M."/>
            <person name="MacKenzie S."/>
            <person name="Amaro C."/>
        </authorList>
    </citation>
    <scope>NUCLEOTIDE SEQUENCE</scope>
</reference>
<dbReference type="AlphaFoldDB" id="A0A0E9QX68"/>
<protein>
    <submittedName>
        <fullName evidence="1">Uncharacterized protein</fullName>
    </submittedName>
</protein>
<reference evidence="1" key="1">
    <citation type="submission" date="2014-11" db="EMBL/GenBank/DDBJ databases">
        <authorList>
            <person name="Amaro Gonzalez C."/>
        </authorList>
    </citation>
    <scope>NUCLEOTIDE SEQUENCE</scope>
</reference>
<evidence type="ECO:0000313" key="1">
    <source>
        <dbReference type="EMBL" id="JAH21067.1"/>
    </source>
</evidence>
<sequence>MNLAYKQLLPIWPTTIYQKS</sequence>
<accession>A0A0E9QX68</accession>